<reference evidence="1" key="1">
    <citation type="journal article" date="2018" name="J. Virol.">
        <title>Crustacean Genome Exploration Reveals the Evolutionary Origin of White Spot Syndrome Virus.</title>
        <authorList>
            <person name="Kawato S."/>
            <person name="Shitara A."/>
            <person name="Wang Y."/>
            <person name="Nozaki R."/>
            <person name="Kondo H."/>
            <person name="Hirono I."/>
        </authorList>
    </citation>
    <scope>NUCLEOTIDE SEQUENCE</scope>
    <source>
        <strain evidence="1">Kochi-1</strain>
    </source>
</reference>
<name>A0A401IPP7_9VIRU</name>
<dbReference type="EMBL" id="BFCG01000002">
    <property type="protein sequence ID" value="GBG35571.1"/>
    <property type="molecule type" value="Genomic_DNA"/>
</dbReference>
<protein>
    <submittedName>
        <fullName evidence="1">Wsv293a-like protein</fullName>
    </submittedName>
</protein>
<proteinExistence type="predicted"/>
<organism evidence="1">
    <name type="scientific">Sesarmops intermedium nimavirus</name>
    <dbReference type="NCBI Taxonomy" id="2133796"/>
    <lineage>
        <taxon>Viruses</taxon>
        <taxon>Viruses incertae sedis</taxon>
        <taxon>Naldaviricetes</taxon>
        <taxon>Nimaviridae</taxon>
    </lineage>
</organism>
<sequence length="51" mass="5531">MDTGEHTQSHLKTELGGLVAAAERDNATRASDKASFYILLGDSRFTDKASF</sequence>
<evidence type="ECO:0000313" key="1">
    <source>
        <dbReference type="EMBL" id="GBG35571.1"/>
    </source>
</evidence>
<accession>A0A401IPP7</accession>
<comment type="caution">
    <text evidence="1">The sequence shown here is derived from an EMBL/GenBank/DDBJ whole genome shotgun (WGS) entry which is preliminary data.</text>
</comment>